<accession>A0A6J5MCB2</accession>
<dbReference type="EMBL" id="LR797380">
    <property type="protein sequence ID" value="CAB4211734.1"/>
    <property type="molecule type" value="Genomic_DNA"/>
</dbReference>
<organism evidence="1">
    <name type="scientific">uncultured Caudovirales phage</name>
    <dbReference type="NCBI Taxonomy" id="2100421"/>
    <lineage>
        <taxon>Viruses</taxon>
        <taxon>Duplodnaviria</taxon>
        <taxon>Heunggongvirae</taxon>
        <taxon>Uroviricota</taxon>
        <taxon>Caudoviricetes</taxon>
        <taxon>Peduoviridae</taxon>
        <taxon>Maltschvirus</taxon>
        <taxon>Maltschvirus maltsch</taxon>
    </lineage>
</organism>
<gene>
    <name evidence="2" type="ORF">UFOVP1414_10</name>
    <name evidence="1" type="ORF">UFOVP442_67</name>
</gene>
<sequence>MAEHRGLKLKEKMRLRILMDRSRVKLEKVTPALYDVVEAVQELLKELEHYTQIGYETEKRKFERDKEIFKVVNHTTGIVGEVNGWDDLAKLTGLGKPTLIVYFSRSLDKSSIIRRVQGDNCTIFRKSKVDEHASMVHLPGEHQSIIEVEKPTKKKFRTPLPKGADREE</sequence>
<name>A0A6J5MCB2_9CAUD</name>
<proteinExistence type="predicted"/>
<evidence type="ECO:0000313" key="1">
    <source>
        <dbReference type="EMBL" id="CAB4142963.1"/>
    </source>
</evidence>
<dbReference type="EMBL" id="LR796419">
    <property type="protein sequence ID" value="CAB4142963.1"/>
    <property type="molecule type" value="Genomic_DNA"/>
</dbReference>
<protein>
    <submittedName>
        <fullName evidence="1">Uncharacterized protein</fullName>
    </submittedName>
</protein>
<evidence type="ECO:0000313" key="2">
    <source>
        <dbReference type="EMBL" id="CAB4211734.1"/>
    </source>
</evidence>
<reference evidence="1" key="1">
    <citation type="submission" date="2020-04" db="EMBL/GenBank/DDBJ databases">
        <authorList>
            <person name="Chiriac C."/>
            <person name="Salcher M."/>
            <person name="Ghai R."/>
            <person name="Kavagutti S V."/>
        </authorList>
    </citation>
    <scope>NUCLEOTIDE SEQUENCE</scope>
</reference>